<dbReference type="Proteomes" id="UP000887566">
    <property type="component" value="Unplaced"/>
</dbReference>
<dbReference type="AlphaFoldDB" id="A0A914VHV9"/>
<accession>A0A914VHV9</accession>
<proteinExistence type="predicted"/>
<name>A0A914VHV9_9BILA</name>
<feature type="signal peptide" evidence="1">
    <location>
        <begin position="1"/>
        <end position="23"/>
    </location>
</feature>
<dbReference type="WBParaSite" id="PSAMB.scaffold2042size25843.g16069.t1">
    <property type="protein sequence ID" value="PSAMB.scaffold2042size25843.g16069.t1"/>
    <property type="gene ID" value="PSAMB.scaffold2042size25843.g16069"/>
</dbReference>
<protein>
    <submittedName>
        <fullName evidence="3">Uncharacterized protein</fullName>
    </submittedName>
</protein>
<keyword evidence="2" id="KW-1185">Reference proteome</keyword>
<reference evidence="3" key="1">
    <citation type="submission" date="2022-11" db="UniProtKB">
        <authorList>
            <consortium name="WormBaseParasite"/>
        </authorList>
    </citation>
    <scope>IDENTIFICATION</scope>
</reference>
<evidence type="ECO:0000256" key="1">
    <source>
        <dbReference type="SAM" id="SignalP"/>
    </source>
</evidence>
<evidence type="ECO:0000313" key="2">
    <source>
        <dbReference type="Proteomes" id="UP000887566"/>
    </source>
</evidence>
<keyword evidence="1" id="KW-0732">Signal</keyword>
<sequence>MIRFYWSALACLLLLVGGQLAKGDDEDVRRTAALYGTQDLSNPLRRHLSRMNSMFFRINRAPKNNVDWRRLMGEMHSGGGAQLRKFLLKLRKMK</sequence>
<organism evidence="2 3">
    <name type="scientific">Plectus sambesii</name>
    <dbReference type="NCBI Taxonomy" id="2011161"/>
    <lineage>
        <taxon>Eukaryota</taxon>
        <taxon>Metazoa</taxon>
        <taxon>Ecdysozoa</taxon>
        <taxon>Nematoda</taxon>
        <taxon>Chromadorea</taxon>
        <taxon>Plectida</taxon>
        <taxon>Plectina</taxon>
        <taxon>Plectoidea</taxon>
        <taxon>Plectidae</taxon>
        <taxon>Plectus</taxon>
    </lineage>
</organism>
<evidence type="ECO:0000313" key="3">
    <source>
        <dbReference type="WBParaSite" id="PSAMB.scaffold2042size25843.g16069.t1"/>
    </source>
</evidence>
<feature type="chain" id="PRO_5037434624" evidence="1">
    <location>
        <begin position="24"/>
        <end position="94"/>
    </location>
</feature>